<reference evidence="6 7" key="1">
    <citation type="submission" date="2020-03" db="EMBL/GenBank/DDBJ databases">
        <title>Soil Listeria distribution.</title>
        <authorList>
            <person name="Liao J."/>
            <person name="Wiedmann M."/>
        </authorList>
    </citation>
    <scope>NUCLEOTIDE SEQUENCE [LARGE SCALE GENOMIC DNA]</scope>
    <source>
        <strain evidence="6 7">FSL L7-0741</strain>
    </source>
</reference>
<evidence type="ECO:0000256" key="2">
    <source>
        <dbReference type="ARBA" id="ARBA00022448"/>
    </source>
</evidence>
<evidence type="ECO:0000313" key="6">
    <source>
        <dbReference type="EMBL" id="MBC1935094.1"/>
    </source>
</evidence>
<keyword evidence="2" id="KW-0813">Transport</keyword>
<accession>A0A7X1CNM6</accession>
<evidence type="ECO:0000256" key="4">
    <source>
        <dbReference type="ARBA" id="ARBA00022840"/>
    </source>
</evidence>
<dbReference type="InterPro" id="IPR027417">
    <property type="entry name" value="P-loop_NTPase"/>
</dbReference>
<name>A0A7X1CNM6_9LIST</name>
<evidence type="ECO:0000256" key="3">
    <source>
        <dbReference type="ARBA" id="ARBA00022741"/>
    </source>
</evidence>
<feature type="domain" description="ABC transporter" evidence="5">
    <location>
        <begin position="2"/>
        <end position="237"/>
    </location>
</feature>
<keyword evidence="3" id="KW-0547">Nucleotide-binding</keyword>
<dbReference type="Pfam" id="PF00005">
    <property type="entry name" value="ABC_tran"/>
    <property type="match status" value="1"/>
</dbReference>
<dbReference type="InterPro" id="IPR003439">
    <property type="entry name" value="ABC_transporter-like_ATP-bd"/>
</dbReference>
<dbReference type="SUPFAM" id="SSF52540">
    <property type="entry name" value="P-loop containing nucleoside triphosphate hydrolases"/>
    <property type="match status" value="1"/>
</dbReference>
<dbReference type="Gene3D" id="3.40.50.300">
    <property type="entry name" value="P-loop containing nucleotide triphosphate hydrolases"/>
    <property type="match status" value="1"/>
</dbReference>
<comment type="caution">
    <text evidence="6">The sequence shown here is derived from an EMBL/GenBank/DDBJ whole genome shotgun (WGS) entry which is preliminary data.</text>
</comment>
<proteinExistence type="inferred from homology"/>
<organism evidence="6 7">
    <name type="scientific">Listeria grandensis</name>
    <dbReference type="NCBI Taxonomy" id="1494963"/>
    <lineage>
        <taxon>Bacteria</taxon>
        <taxon>Bacillati</taxon>
        <taxon>Bacillota</taxon>
        <taxon>Bacilli</taxon>
        <taxon>Bacillales</taxon>
        <taxon>Listeriaceae</taxon>
        <taxon>Listeria</taxon>
    </lineage>
</organism>
<dbReference type="EMBL" id="JAARWN010000001">
    <property type="protein sequence ID" value="MBC1935094.1"/>
    <property type="molecule type" value="Genomic_DNA"/>
</dbReference>
<dbReference type="GO" id="GO:0016887">
    <property type="term" value="F:ATP hydrolysis activity"/>
    <property type="evidence" value="ECO:0007669"/>
    <property type="project" value="InterPro"/>
</dbReference>
<dbReference type="RefSeq" id="WP_185525314.1">
    <property type="nucleotide sequence ID" value="NZ_JAARWN010000001.1"/>
</dbReference>
<protein>
    <submittedName>
        <fullName evidence="6">ABC transporter ATP-binding protein</fullName>
    </submittedName>
</protein>
<dbReference type="GO" id="GO:0005524">
    <property type="term" value="F:ATP binding"/>
    <property type="evidence" value="ECO:0007669"/>
    <property type="project" value="UniProtKB-KW"/>
</dbReference>
<dbReference type="Proteomes" id="UP000535908">
    <property type="component" value="Unassembled WGS sequence"/>
</dbReference>
<dbReference type="AlphaFoldDB" id="A0A7X1CNM6"/>
<dbReference type="PANTHER" id="PTHR42798:SF7">
    <property type="entry name" value="ALPHA-D-RIBOSE 1-METHYLPHOSPHONATE 5-TRIPHOSPHATE SYNTHASE SUBUNIT PHNL"/>
    <property type="match status" value="1"/>
</dbReference>
<dbReference type="GO" id="GO:0022857">
    <property type="term" value="F:transmembrane transporter activity"/>
    <property type="evidence" value="ECO:0007669"/>
    <property type="project" value="UniProtKB-ARBA"/>
</dbReference>
<dbReference type="CDD" id="cd03255">
    <property type="entry name" value="ABC_MJ0796_LolCDE_FtsE"/>
    <property type="match status" value="1"/>
</dbReference>
<evidence type="ECO:0000256" key="1">
    <source>
        <dbReference type="ARBA" id="ARBA00005417"/>
    </source>
</evidence>
<dbReference type="PANTHER" id="PTHR42798">
    <property type="entry name" value="LIPOPROTEIN-RELEASING SYSTEM ATP-BINDING PROTEIN LOLD"/>
    <property type="match status" value="1"/>
</dbReference>
<dbReference type="GO" id="GO:0098796">
    <property type="term" value="C:membrane protein complex"/>
    <property type="evidence" value="ECO:0007669"/>
    <property type="project" value="UniProtKB-ARBA"/>
</dbReference>
<dbReference type="SMART" id="SM00382">
    <property type="entry name" value="AAA"/>
    <property type="match status" value="1"/>
</dbReference>
<keyword evidence="4 6" id="KW-0067">ATP-binding</keyword>
<dbReference type="InterPro" id="IPR017911">
    <property type="entry name" value="MacB-like_ATP-bd"/>
</dbReference>
<gene>
    <name evidence="6" type="ORF">HCA69_01860</name>
</gene>
<sequence length="249" mass="27628">MITVQHLQKAYNDQLVLRNVSFQVQTGEFIAIMGPSGSGKTTLLNTLSTLDTFNAGRVIIDGADITLMKQADRRLLRRDKLAFIFQNYNLLDTFTVKENIYLPFTLAGRVTVELDKRFVELADRLNISPLADKFPAQLSGGEKQRVAATRAFLSNPKVLFADEPTGALDTRSATAMLETLAELNRTMQTTLLMVTHDGRAASFANRVIFMVDGVIVNEFYRGDKSQSAFFDEIAEVSHRLGSIESAGIQ</sequence>
<evidence type="ECO:0000259" key="5">
    <source>
        <dbReference type="PROSITE" id="PS50893"/>
    </source>
</evidence>
<comment type="similarity">
    <text evidence="1">Belongs to the ABC transporter superfamily.</text>
</comment>
<evidence type="ECO:0000313" key="7">
    <source>
        <dbReference type="Proteomes" id="UP000535908"/>
    </source>
</evidence>
<dbReference type="InterPro" id="IPR003593">
    <property type="entry name" value="AAA+_ATPase"/>
</dbReference>
<dbReference type="PROSITE" id="PS50893">
    <property type="entry name" value="ABC_TRANSPORTER_2"/>
    <property type="match status" value="1"/>
</dbReference>
<dbReference type="FunFam" id="3.40.50.300:FF:000032">
    <property type="entry name" value="Export ABC transporter ATP-binding protein"/>
    <property type="match status" value="1"/>
</dbReference>